<name>A0ABW4BQU3_9LACO</name>
<keyword evidence="1" id="KW-0472">Membrane</keyword>
<evidence type="ECO:0000313" key="3">
    <source>
        <dbReference type="Proteomes" id="UP001597191"/>
    </source>
</evidence>
<dbReference type="Pfam" id="PF17255">
    <property type="entry name" value="EbsA"/>
    <property type="match status" value="1"/>
</dbReference>
<evidence type="ECO:0000313" key="2">
    <source>
        <dbReference type="EMBL" id="MFD1412061.1"/>
    </source>
</evidence>
<dbReference type="RefSeq" id="WP_225420165.1">
    <property type="nucleotide sequence ID" value="NZ_JBHTOH010000093.1"/>
</dbReference>
<keyword evidence="3" id="KW-1185">Reference proteome</keyword>
<sequence>MRFYCQPVSLNRLNLWLWLSCILFLGIIFQLEKTDAISLVAIILGVIFLILAIYVGLSSYILLEPAAHQLSLRYPFSRQGLIISPQQFTLVSESPRTITIKSKGTSQYRFWLGTKKTQQLLKYWEELI</sequence>
<keyword evidence="1" id="KW-0812">Transmembrane</keyword>
<dbReference type="Proteomes" id="UP001597191">
    <property type="component" value="Unassembled WGS sequence"/>
</dbReference>
<evidence type="ECO:0000256" key="1">
    <source>
        <dbReference type="SAM" id="Phobius"/>
    </source>
</evidence>
<protein>
    <submittedName>
        <fullName evidence="2">EbsA family protein</fullName>
    </submittedName>
</protein>
<keyword evidence="1" id="KW-1133">Transmembrane helix</keyword>
<feature type="transmembrane region" description="Helical" evidence="1">
    <location>
        <begin position="37"/>
        <end position="63"/>
    </location>
</feature>
<dbReference type="InterPro" id="IPR020215">
    <property type="entry name" value="EbsA-like"/>
</dbReference>
<accession>A0ABW4BQU3</accession>
<feature type="transmembrane region" description="Helical" evidence="1">
    <location>
        <begin position="12"/>
        <end position="31"/>
    </location>
</feature>
<reference evidence="3" key="1">
    <citation type="journal article" date="2019" name="Int. J. Syst. Evol. Microbiol.">
        <title>The Global Catalogue of Microorganisms (GCM) 10K type strain sequencing project: providing services to taxonomists for standard genome sequencing and annotation.</title>
        <authorList>
            <consortium name="The Broad Institute Genomics Platform"/>
            <consortium name="The Broad Institute Genome Sequencing Center for Infectious Disease"/>
            <person name="Wu L."/>
            <person name="Ma J."/>
        </authorList>
    </citation>
    <scope>NUCLEOTIDE SEQUENCE [LARGE SCALE GENOMIC DNA]</scope>
    <source>
        <strain evidence="3">CCM 8937</strain>
    </source>
</reference>
<proteinExistence type="predicted"/>
<dbReference type="EMBL" id="JBHTOH010000093">
    <property type="protein sequence ID" value="MFD1412061.1"/>
    <property type="molecule type" value="Genomic_DNA"/>
</dbReference>
<organism evidence="2 3">
    <name type="scientific">Lapidilactobacillus gannanensis</name>
    <dbReference type="NCBI Taxonomy" id="2486002"/>
    <lineage>
        <taxon>Bacteria</taxon>
        <taxon>Bacillati</taxon>
        <taxon>Bacillota</taxon>
        <taxon>Bacilli</taxon>
        <taxon>Lactobacillales</taxon>
        <taxon>Lactobacillaceae</taxon>
        <taxon>Lapidilactobacillus</taxon>
    </lineage>
</organism>
<gene>
    <name evidence="2" type="ORF">ACFQ4R_10770</name>
</gene>
<comment type="caution">
    <text evidence="2">The sequence shown here is derived from an EMBL/GenBank/DDBJ whole genome shotgun (WGS) entry which is preliminary data.</text>
</comment>